<evidence type="ECO:0000256" key="2">
    <source>
        <dbReference type="ARBA" id="ARBA00007970"/>
    </source>
</evidence>
<keyword evidence="6 11" id="KW-0808">Transferase</keyword>
<dbReference type="InterPro" id="IPR015424">
    <property type="entry name" value="PyrdxlP-dep_Trfase"/>
</dbReference>
<dbReference type="InterPro" id="IPR004839">
    <property type="entry name" value="Aminotransferase_I/II_large"/>
</dbReference>
<evidence type="ECO:0000256" key="6">
    <source>
        <dbReference type="ARBA" id="ARBA00022679"/>
    </source>
</evidence>
<dbReference type="Proteomes" id="UP000516057">
    <property type="component" value="Chromosome"/>
</dbReference>
<comment type="pathway">
    <text evidence="1">Amino-acid biosynthesis; L-histidine biosynthesis; L-histidine from 5-phospho-alpha-D-ribose 1-diphosphate: step 7/9.</text>
</comment>
<dbReference type="Gene3D" id="3.40.640.10">
    <property type="entry name" value="Type I PLP-dependent aspartate aminotransferase-like (Major domain)"/>
    <property type="match status" value="1"/>
</dbReference>
<dbReference type="SUPFAM" id="SSF53383">
    <property type="entry name" value="PLP-dependent transferases"/>
    <property type="match status" value="1"/>
</dbReference>
<dbReference type="GO" id="GO:0000105">
    <property type="term" value="P:L-histidine biosynthetic process"/>
    <property type="evidence" value="ECO:0007669"/>
    <property type="project" value="UniProtKB-KW"/>
</dbReference>
<dbReference type="EC" id="2.6.1.9" evidence="3"/>
<evidence type="ECO:0000256" key="4">
    <source>
        <dbReference type="ARBA" id="ARBA00022576"/>
    </source>
</evidence>
<dbReference type="GO" id="GO:0004400">
    <property type="term" value="F:histidinol-phosphate transaminase activity"/>
    <property type="evidence" value="ECO:0007669"/>
    <property type="project" value="UniProtKB-EC"/>
</dbReference>
<evidence type="ECO:0000256" key="3">
    <source>
        <dbReference type="ARBA" id="ARBA00012748"/>
    </source>
</evidence>
<evidence type="ECO:0000256" key="8">
    <source>
        <dbReference type="ARBA" id="ARBA00023102"/>
    </source>
</evidence>
<keyword evidence="8" id="KW-0368">Histidine biosynthesis</keyword>
<evidence type="ECO:0000256" key="1">
    <source>
        <dbReference type="ARBA" id="ARBA00005011"/>
    </source>
</evidence>
<dbReference type="InterPro" id="IPR015421">
    <property type="entry name" value="PyrdxlP-dep_Trfase_major"/>
</dbReference>
<protein>
    <recommendedName>
        <fullName evidence="3">histidinol-phosphate transaminase</fullName>
        <ecNumber evidence="3">2.6.1.9</ecNumber>
    </recommendedName>
</protein>
<comment type="catalytic activity">
    <reaction evidence="9">
        <text>L-histidinol phosphate + 2-oxoglutarate = 3-(imidazol-4-yl)-2-oxopropyl phosphate + L-glutamate</text>
        <dbReference type="Rhea" id="RHEA:23744"/>
        <dbReference type="ChEBI" id="CHEBI:16810"/>
        <dbReference type="ChEBI" id="CHEBI:29985"/>
        <dbReference type="ChEBI" id="CHEBI:57766"/>
        <dbReference type="ChEBI" id="CHEBI:57980"/>
        <dbReference type="EC" id="2.6.1.9"/>
    </reaction>
</comment>
<dbReference type="InterPro" id="IPR015422">
    <property type="entry name" value="PyrdxlP-dep_Trfase_small"/>
</dbReference>
<dbReference type="Pfam" id="PF00155">
    <property type="entry name" value="Aminotran_1_2"/>
    <property type="match status" value="1"/>
</dbReference>
<organism evidence="11 12">
    <name type="scientific">Paenacidovorax monticola</name>
    <dbReference type="NCBI Taxonomy" id="1926868"/>
    <lineage>
        <taxon>Bacteria</taxon>
        <taxon>Pseudomonadati</taxon>
        <taxon>Pseudomonadota</taxon>
        <taxon>Betaproteobacteria</taxon>
        <taxon>Burkholderiales</taxon>
        <taxon>Comamonadaceae</taxon>
        <taxon>Paenacidovorax</taxon>
    </lineage>
</organism>
<dbReference type="PANTHER" id="PTHR43643">
    <property type="entry name" value="HISTIDINOL-PHOSPHATE AMINOTRANSFERASE 2"/>
    <property type="match status" value="1"/>
</dbReference>
<dbReference type="Gene3D" id="3.90.1150.10">
    <property type="entry name" value="Aspartate Aminotransferase, domain 1"/>
    <property type="match status" value="1"/>
</dbReference>
<reference evidence="11 12" key="1">
    <citation type="submission" date="2020-08" db="EMBL/GenBank/DDBJ databases">
        <title>Genome sequence of Acidovorax monticola KACC 19171T.</title>
        <authorList>
            <person name="Hyun D.-W."/>
            <person name="Bae J.-W."/>
        </authorList>
    </citation>
    <scope>NUCLEOTIDE SEQUENCE [LARGE SCALE GENOMIC DNA]</scope>
    <source>
        <strain evidence="11 12">KACC 19171</strain>
    </source>
</reference>
<gene>
    <name evidence="11" type="ORF">H9L24_00825</name>
</gene>
<dbReference type="AlphaFoldDB" id="A0A7H0HGD4"/>
<dbReference type="EMBL" id="CP060790">
    <property type="protein sequence ID" value="QNP59600.1"/>
    <property type="molecule type" value="Genomic_DNA"/>
</dbReference>
<keyword evidence="5" id="KW-0028">Amino-acid biosynthesis</keyword>
<comment type="similarity">
    <text evidence="2">Belongs to the class-II pyridoxal-phosphate-dependent aminotransferase family. Histidinol-phosphate aminotransferase subfamily.</text>
</comment>
<evidence type="ECO:0000256" key="7">
    <source>
        <dbReference type="ARBA" id="ARBA00022898"/>
    </source>
</evidence>
<evidence type="ECO:0000313" key="11">
    <source>
        <dbReference type="EMBL" id="QNP59600.1"/>
    </source>
</evidence>
<accession>A0A7H0HGD4</accession>
<name>A0A7H0HGD4_9BURK</name>
<proteinExistence type="inferred from homology"/>
<keyword evidence="4 11" id="KW-0032">Aminotransferase</keyword>
<keyword evidence="12" id="KW-1185">Reference proteome</keyword>
<dbReference type="PANTHER" id="PTHR43643:SF6">
    <property type="entry name" value="HISTIDINOL-PHOSPHATE AMINOTRANSFERASE"/>
    <property type="match status" value="1"/>
</dbReference>
<dbReference type="RefSeq" id="WP_187736583.1">
    <property type="nucleotide sequence ID" value="NZ_CP060790.1"/>
</dbReference>
<evidence type="ECO:0000313" key="12">
    <source>
        <dbReference type="Proteomes" id="UP000516057"/>
    </source>
</evidence>
<sequence length="351" mass="36812">MSDWCGAPTHGGPDALGVPLHDFSTNSNACGPCPEAQAAVAGADAARYPDPAYTALRAALGRLHGVDAARVLIAGSASEFIHRATALAVRSGLRAVLLPAHSYGDYAQAAQAWGLALRRATEDAGQGPEVEPVLHWACEPASPLGQQDPALRDWDRTPWMAGLRVLDCAYAPLRLDAGEGAEGTGGAVRAFALPEPGGAWQLWSPNKALGLTGVRAAYAIAPEGAEDRVQALRALAPSWPTGAHGVALLQAWAQPSVQQWLARSRPVLGGWKRQQLALCAELGWPVRPGSLANYFVARPPVADLAGALQALRAQGIKLRDCASFGLPGHVRLGVLGPQAQQALRRAWLARP</sequence>
<evidence type="ECO:0000256" key="5">
    <source>
        <dbReference type="ARBA" id="ARBA00022605"/>
    </source>
</evidence>
<evidence type="ECO:0000256" key="9">
    <source>
        <dbReference type="ARBA" id="ARBA00047481"/>
    </source>
</evidence>
<dbReference type="InterPro" id="IPR050106">
    <property type="entry name" value="HistidinolP_aminotransfase"/>
</dbReference>
<dbReference type="GO" id="GO:0030170">
    <property type="term" value="F:pyridoxal phosphate binding"/>
    <property type="evidence" value="ECO:0007669"/>
    <property type="project" value="InterPro"/>
</dbReference>
<keyword evidence="7" id="KW-0663">Pyridoxal phosphate</keyword>
<dbReference type="KEGG" id="amon:H9L24_00825"/>
<feature type="domain" description="Aminotransferase class I/classII large" evidence="10">
    <location>
        <begin position="23"/>
        <end position="336"/>
    </location>
</feature>
<evidence type="ECO:0000259" key="10">
    <source>
        <dbReference type="Pfam" id="PF00155"/>
    </source>
</evidence>